<proteinExistence type="predicted"/>
<dbReference type="EMBL" id="JACVVK020000049">
    <property type="protein sequence ID" value="KAK7498678.1"/>
    <property type="molecule type" value="Genomic_DNA"/>
</dbReference>
<evidence type="ECO:0000313" key="1">
    <source>
        <dbReference type="EMBL" id="KAK7498678.1"/>
    </source>
</evidence>
<comment type="caution">
    <text evidence="1">The sequence shown here is derived from an EMBL/GenBank/DDBJ whole genome shotgun (WGS) entry which is preliminary data.</text>
</comment>
<name>A0ABD0LHU8_9CAEN</name>
<keyword evidence="2" id="KW-1185">Reference proteome</keyword>
<sequence length="139" mass="15622">MCFQRSFDVRQKKQAQYNTTNQAVFDKDAWGDILSASDYVHKSSPPNKTRGTLVRPDFEASDWRIIGQLAARERDAFARATPRVILTLCMRHSEPQVELKTPQRGAGSCPLYGVSTRHSAQCCCFFSCVCRLCLQGQTG</sequence>
<reference evidence="1 2" key="1">
    <citation type="journal article" date="2023" name="Sci. Data">
        <title>Genome assembly of the Korean intertidal mud-creeper Batillaria attramentaria.</title>
        <authorList>
            <person name="Patra A.K."/>
            <person name="Ho P.T."/>
            <person name="Jun S."/>
            <person name="Lee S.J."/>
            <person name="Kim Y."/>
            <person name="Won Y.J."/>
        </authorList>
    </citation>
    <scope>NUCLEOTIDE SEQUENCE [LARGE SCALE GENOMIC DNA]</scope>
    <source>
        <strain evidence="1">Wonlab-2016</strain>
    </source>
</reference>
<dbReference type="Proteomes" id="UP001519460">
    <property type="component" value="Unassembled WGS sequence"/>
</dbReference>
<gene>
    <name evidence="1" type="ORF">BaRGS_00010055</name>
</gene>
<dbReference type="AlphaFoldDB" id="A0ABD0LHU8"/>
<evidence type="ECO:0000313" key="2">
    <source>
        <dbReference type="Proteomes" id="UP001519460"/>
    </source>
</evidence>
<protein>
    <submittedName>
        <fullName evidence="1">Uncharacterized protein</fullName>
    </submittedName>
</protein>
<accession>A0ABD0LHU8</accession>
<organism evidence="1 2">
    <name type="scientific">Batillaria attramentaria</name>
    <dbReference type="NCBI Taxonomy" id="370345"/>
    <lineage>
        <taxon>Eukaryota</taxon>
        <taxon>Metazoa</taxon>
        <taxon>Spiralia</taxon>
        <taxon>Lophotrochozoa</taxon>
        <taxon>Mollusca</taxon>
        <taxon>Gastropoda</taxon>
        <taxon>Caenogastropoda</taxon>
        <taxon>Sorbeoconcha</taxon>
        <taxon>Cerithioidea</taxon>
        <taxon>Batillariidae</taxon>
        <taxon>Batillaria</taxon>
    </lineage>
</organism>